<dbReference type="Gene3D" id="3.30.70.330">
    <property type="match status" value="2"/>
</dbReference>
<feature type="compositionally biased region" description="Low complexity" evidence="2">
    <location>
        <begin position="28"/>
        <end position="39"/>
    </location>
</feature>
<feature type="region of interest" description="Disordered" evidence="2">
    <location>
        <begin position="531"/>
        <end position="565"/>
    </location>
</feature>
<name>A0AAV5HG52_9ROSI</name>
<dbReference type="PANTHER" id="PTHR34568">
    <property type="entry name" value="RRM DOMAIN-CONTAINING PROTEIN"/>
    <property type="match status" value="1"/>
</dbReference>
<evidence type="ECO:0000313" key="5">
    <source>
        <dbReference type="Proteomes" id="UP001054252"/>
    </source>
</evidence>
<feature type="region of interest" description="Disordered" evidence="2">
    <location>
        <begin position="28"/>
        <end position="67"/>
    </location>
</feature>
<accession>A0AAV5HG52</accession>
<dbReference type="InterPro" id="IPR012677">
    <property type="entry name" value="Nucleotide-bd_a/b_plait_sf"/>
</dbReference>
<gene>
    <name evidence="4" type="ORF">SLEP1_g355</name>
</gene>
<dbReference type="CDD" id="cd00590">
    <property type="entry name" value="RRM_SF"/>
    <property type="match status" value="1"/>
</dbReference>
<dbReference type="SUPFAM" id="SSF54928">
    <property type="entry name" value="RNA-binding domain, RBD"/>
    <property type="match status" value="2"/>
</dbReference>
<evidence type="ECO:0000256" key="1">
    <source>
        <dbReference type="PROSITE-ProRule" id="PRU00176"/>
    </source>
</evidence>
<dbReference type="EMBL" id="BPVZ01000001">
    <property type="protein sequence ID" value="GKU85730.1"/>
    <property type="molecule type" value="Genomic_DNA"/>
</dbReference>
<dbReference type="AlphaFoldDB" id="A0AAV5HG52"/>
<reference evidence="4 5" key="1">
    <citation type="journal article" date="2021" name="Commun. Biol.">
        <title>The genome of Shorea leprosula (Dipterocarpaceae) highlights the ecological relevance of drought in aseasonal tropical rainforests.</title>
        <authorList>
            <person name="Ng K.K.S."/>
            <person name="Kobayashi M.J."/>
            <person name="Fawcett J.A."/>
            <person name="Hatakeyama M."/>
            <person name="Paape T."/>
            <person name="Ng C.H."/>
            <person name="Ang C.C."/>
            <person name="Tnah L.H."/>
            <person name="Lee C.T."/>
            <person name="Nishiyama T."/>
            <person name="Sese J."/>
            <person name="O'Brien M.J."/>
            <person name="Copetti D."/>
            <person name="Mohd Noor M.I."/>
            <person name="Ong R.C."/>
            <person name="Putra M."/>
            <person name="Sireger I.Z."/>
            <person name="Indrioko S."/>
            <person name="Kosugi Y."/>
            <person name="Izuno A."/>
            <person name="Isagi Y."/>
            <person name="Lee S.L."/>
            <person name="Shimizu K.K."/>
        </authorList>
    </citation>
    <scope>NUCLEOTIDE SEQUENCE [LARGE SCALE GENOMIC DNA]</scope>
    <source>
        <strain evidence="4">214</strain>
    </source>
</reference>
<dbReference type="InterPro" id="IPR058942">
    <property type="entry name" value="AT3G52170-like"/>
</dbReference>
<dbReference type="PROSITE" id="PS50102">
    <property type="entry name" value="RRM"/>
    <property type="match status" value="1"/>
</dbReference>
<keyword evidence="5" id="KW-1185">Reference proteome</keyword>
<dbReference type="InterPro" id="IPR000504">
    <property type="entry name" value="RRM_dom"/>
</dbReference>
<comment type="caution">
    <text evidence="4">The sequence shown here is derived from an EMBL/GenBank/DDBJ whole genome shotgun (WGS) entry which is preliminary data.</text>
</comment>
<protein>
    <recommendedName>
        <fullName evidence="3">RRM domain-containing protein</fullName>
    </recommendedName>
</protein>
<evidence type="ECO:0000313" key="4">
    <source>
        <dbReference type="EMBL" id="GKU85730.1"/>
    </source>
</evidence>
<organism evidence="4 5">
    <name type="scientific">Rubroshorea leprosula</name>
    <dbReference type="NCBI Taxonomy" id="152421"/>
    <lineage>
        <taxon>Eukaryota</taxon>
        <taxon>Viridiplantae</taxon>
        <taxon>Streptophyta</taxon>
        <taxon>Embryophyta</taxon>
        <taxon>Tracheophyta</taxon>
        <taxon>Spermatophyta</taxon>
        <taxon>Magnoliopsida</taxon>
        <taxon>eudicotyledons</taxon>
        <taxon>Gunneridae</taxon>
        <taxon>Pentapetalae</taxon>
        <taxon>rosids</taxon>
        <taxon>malvids</taxon>
        <taxon>Malvales</taxon>
        <taxon>Dipterocarpaceae</taxon>
        <taxon>Rubroshorea</taxon>
    </lineage>
</organism>
<dbReference type="SMART" id="SM00360">
    <property type="entry name" value="RRM"/>
    <property type="match status" value="2"/>
</dbReference>
<proteinExistence type="predicted"/>
<evidence type="ECO:0000259" key="3">
    <source>
        <dbReference type="PROSITE" id="PS50102"/>
    </source>
</evidence>
<evidence type="ECO:0000256" key="2">
    <source>
        <dbReference type="SAM" id="MobiDB-lite"/>
    </source>
</evidence>
<dbReference type="PANTHER" id="PTHR34568:SF5">
    <property type="entry name" value="RNA-BINDING (RRM_RBD_RNP MOTIFS) FAMILY PROTEIN"/>
    <property type="match status" value="1"/>
</dbReference>
<feature type="domain" description="RRM" evidence="3">
    <location>
        <begin position="693"/>
        <end position="778"/>
    </location>
</feature>
<feature type="compositionally biased region" description="Basic and acidic residues" evidence="2">
    <location>
        <begin position="41"/>
        <end position="67"/>
    </location>
</feature>
<dbReference type="GO" id="GO:0003723">
    <property type="term" value="F:RNA binding"/>
    <property type="evidence" value="ECO:0007669"/>
    <property type="project" value="UniProtKB-UniRule"/>
</dbReference>
<dbReference type="Proteomes" id="UP001054252">
    <property type="component" value="Unassembled WGS sequence"/>
</dbReference>
<sequence length="886" mass="98438">MAISRLLLPKPALRFRNRELIQSRRCCSFSPSPSLFSSSGGEDKSSHLEKLEAAKEERAVAAESKDIQKHSGIVPEAKETRNKVGGSWVKGLLMSLKEKLMWSQSEKHITGETSNLIVDMKVSEANMTQNNLHNTKFHECQKAVQLPEIRMSSVRKTKSVSTCSTSFEGQNSFEGAVQTDASKDIKMHEHPDSFELSELIKMHMHRDNNQLSEPENKIQSSEVLGPSVGCENDTSTVMKSHIIGESNLENVVAIEDPEVVKMHDGLDNSKLVNCQSTLQLSVEVMDAHANKRKVVKTPASDVMDSTELVKPKKKHEQHEEATTGLIVGCGIDQASGTENFSHLKQELMNMTSITLSKDGNQLSLSTNQNHQLDRQTASYIQGLKSNTKVRKKPAQSKNSTDLNIVGILATKLNIQAAELNYKSDKTAVPSEFSVKGKKGVQKLDAEDLINHVKVFSGKQSTPKTLANSSSNVTGQLRDIWSMGRIQAEARVQNSEVKRKWTSSKDHAKGKEYKKFFEETDTGIPLVLHTESMGENENDKSSGMATYDHVQSDSDPDPDPDSDLPLLSCREGLKRDLCSSSTEEGSGQNKVLVRFLKKYVKKKAIIQAFNDCGSIVSVEEVSSSQTSIFKDALVHFKTREGFMNALKKTDVVVDNADVLVQPMCSLEDMTHTTYFPELIGDPEVPVMLVKNPIKTVKVTQLSDDMSLQQLKDALAFCQSSITSIFLGSSSSVAYVEFETEDAKERAIAKHSMYISGKQLLIFRIDSPMTTVVRISNTKSPAQVHSICNPYGKIKLVKCRSSDIVDVQFKFVEWPNMLKIVNSLNGIEVDGNKWLVQPAPVFPPPVLHVLWSQQEGRTYAKSAIHGLFRKIQKPIDTSDYTDLAAYYY</sequence>
<keyword evidence="1" id="KW-0694">RNA-binding</keyword>
<dbReference type="InterPro" id="IPR035979">
    <property type="entry name" value="RBD_domain_sf"/>
</dbReference>